<keyword evidence="4" id="KW-1185">Reference proteome</keyword>
<reference evidence="3 4" key="1">
    <citation type="submission" date="2024-02" db="EMBL/GenBank/DDBJ databases">
        <title>Chromosome-scale genome assembly of the rough periwinkle Littorina saxatilis.</title>
        <authorList>
            <person name="De Jode A."/>
            <person name="Faria R."/>
            <person name="Formenti G."/>
            <person name="Sims Y."/>
            <person name="Smith T.P."/>
            <person name="Tracey A."/>
            <person name="Wood J.M.D."/>
            <person name="Zagrodzka Z.B."/>
            <person name="Johannesson K."/>
            <person name="Butlin R.K."/>
            <person name="Leder E.H."/>
        </authorList>
    </citation>
    <scope>NUCLEOTIDE SEQUENCE [LARGE SCALE GENOMIC DNA]</scope>
    <source>
        <strain evidence="3">Snail1</strain>
        <tissue evidence="3">Muscle</tissue>
    </source>
</reference>
<dbReference type="GO" id="GO:0006013">
    <property type="term" value="P:mannose metabolic process"/>
    <property type="evidence" value="ECO:0007669"/>
    <property type="project" value="InterPro"/>
</dbReference>
<name>A0AAN9AYQ1_9CAEN</name>
<evidence type="ECO:0000259" key="2">
    <source>
        <dbReference type="Pfam" id="PF01074"/>
    </source>
</evidence>
<evidence type="ECO:0000256" key="1">
    <source>
        <dbReference type="SAM" id="Phobius"/>
    </source>
</evidence>
<dbReference type="InterPro" id="IPR011330">
    <property type="entry name" value="Glyco_hydro/deAcase_b/a-brl"/>
</dbReference>
<dbReference type="EMBL" id="JBAMIC010000014">
    <property type="protein sequence ID" value="KAK7095850.1"/>
    <property type="molecule type" value="Genomic_DNA"/>
</dbReference>
<dbReference type="PANTHER" id="PTHR11607:SF3">
    <property type="entry name" value="LYSOSOMAL ALPHA-MANNOSIDASE"/>
    <property type="match status" value="1"/>
</dbReference>
<proteinExistence type="predicted"/>
<sequence>MKRYMVWWGALFFLVMFTSLYLMLETVTSPNTGSLARSEAMEGMEAKIHMIEQDLNKNKELIADIKNWVGLLAKGDDNALGHLVKLVNEKSGDVVAVPKKDDLVKDQAQKPVAVPEALKQDSAARETAKPGEIYEVSPGEKVTVSGSMCSLSSSKGANADIDMHQVVDTLPFDNPDGGAWKQGWDVKYDPSEVSTKKLKIFVVPHSHCDPGWIKTYMDYYRQQTRNIFENMLPKMEEDSRRKFIFAEISYFSLWWDELDAMRRDRVKKLIDGGRLEIVTGGWVMPDEANTHYFAIIDQLLEGHQWLNGTLGVRPKSGWAVDPFGYSSTMAYLLKRMGFENMLIQRVHYSMKKYLSRQQSLEFMWRQQWGESF</sequence>
<dbReference type="InterPro" id="IPR027291">
    <property type="entry name" value="Glyco_hydro_38_N_sf"/>
</dbReference>
<dbReference type="SUPFAM" id="SSF88713">
    <property type="entry name" value="Glycoside hydrolase/deacetylase"/>
    <property type="match status" value="1"/>
</dbReference>
<evidence type="ECO:0000313" key="3">
    <source>
        <dbReference type="EMBL" id="KAK7095850.1"/>
    </source>
</evidence>
<evidence type="ECO:0000313" key="4">
    <source>
        <dbReference type="Proteomes" id="UP001374579"/>
    </source>
</evidence>
<dbReference type="Pfam" id="PF01074">
    <property type="entry name" value="Glyco_hydro_38N"/>
    <property type="match status" value="1"/>
</dbReference>
<dbReference type="GO" id="GO:0000139">
    <property type="term" value="C:Golgi membrane"/>
    <property type="evidence" value="ECO:0007669"/>
    <property type="project" value="TreeGrafter"/>
</dbReference>
<dbReference type="Proteomes" id="UP001374579">
    <property type="component" value="Unassembled WGS sequence"/>
</dbReference>
<dbReference type="Gene3D" id="3.20.110.10">
    <property type="entry name" value="Glycoside hydrolase 38, N terminal domain"/>
    <property type="match status" value="1"/>
</dbReference>
<keyword evidence="1" id="KW-0812">Transmembrane</keyword>
<dbReference type="GO" id="GO:0004559">
    <property type="term" value="F:alpha-mannosidase activity"/>
    <property type="evidence" value="ECO:0007669"/>
    <property type="project" value="InterPro"/>
</dbReference>
<keyword evidence="1" id="KW-1133">Transmembrane helix</keyword>
<dbReference type="PANTHER" id="PTHR11607">
    <property type="entry name" value="ALPHA-MANNOSIDASE"/>
    <property type="match status" value="1"/>
</dbReference>
<dbReference type="GO" id="GO:0006491">
    <property type="term" value="P:N-glycan processing"/>
    <property type="evidence" value="ECO:0007669"/>
    <property type="project" value="TreeGrafter"/>
</dbReference>
<protein>
    <recommendedName>
        <fullName evidence="2">Glycoside hydrolase family 38 N-terminal domain-containing protein</fullName>
    </recommendedName>
</protein>
<feature type="transmembrane region" description="Helical" evidence="1">
    <location>
        <begin position="5"/>
        <end position="24"/>
    </location>
</feature>
<dbReference type="InterPro" id="IPR000602">
    <property type="entry name" value="Glyco_hydro_38_N"/>
</dbReference>
<keyword evidence="1" id="KW-0472">Membrane</keyword>
<dbReference type="InterPro" id="IPR050843">
    <property type="entry name" value="Glycosyl_Hydrlase_38"/>
</dbReference>
<feature type="domain" description="Glycoside hydrolase family 38 N-terminal" evidence="2">
    <location>
        <begin position="199"/>
        <end position="370"/>
    </location>
</feature>
<accession>A0AAN9AYQ1</accession>
<dbReference type="AlphaFoldDB" id="A0AAN9AYQ1"/>
<comment type="caution">
    <text evidence="3">The sequence shown here is derived from an EMBL/GenBank/DDBJ whole genome shotgun (WGS) entry which is preliminary data.</text>
</comment>
<gene>
    <name evidence="3" type="ORF">V1264_005211</name>
</gene>
<organism evidence="3 4">
    <name type="scientific">Littorina saxatilis</name>
    <dbReference type="NCBI Taxonomy" id="31220"/>
    <lineage>
        <taxon>Eukaryota</taxon>
        <taxon>Metazoa</taxon>
        <taxon>Spiralia</taxon>
        <taxon>Lophotrochozoa</taxon>
        <taxon>Mollusca</taxon>
        <taxon>Gastropoda</taxon>
        <taxon>Caenogastropoda</taxon>
        <taxon>Littorinimorpha</taxon>
        <taxon>Littorinoidea</taxon>
        <taxon>Littorinidae</taxon>
        <taxon>Littorina</taxon>
    </lineage>
</organism>